<sequence>MSVTLQCPGYPEDTLHQYSYPSIFSYGHRATGKSHVVLSIMKDLEVRTEIVLSSKCLFISPYNR</sequence>
<dbReference type="Ensembl" id="ENSSANT00000016211.1">
    <property type="protein sequence ID" value="ENSSANP00000015214.1"/>
    <property type="gene ID" value="ENSSANG00000008032.1"/>
</dbReference>
<evidence type="ECO:0000313" key="2">
    <source>
        <dbReference type="Proteomes" id="UP000472260"/>
    </source>
</evidence>
<dbReference type="Proteomes" id="UP000472260">
    <property type="component" value="Unassembled WGS sequence"/>
</dbReference>
<evidence type="ECO:0000313" key="1">
    <source>
        <dbReference type="Ensembl" id="ENSSANP00000015214.1"/>
    </source>
</evidence>
<dbReference type="AlphaFoldDB" id="A0A671L7U5"/>
<organism evidence="1 2">
    <name type="scientific">Sinocyclocheilus anshuiensis</name>
    <dbReference type="NCBI Taxonomy" id="1608454"/>
    <lineage>
        <taxon>Eukaryota</taxon>
        <taxon>Metazoa</taxon>
        <taxon>Chordata</taxon>
        <taxon>Craniata</taxon>
        <taxon>Vertebrata</taxon>
        <taxon>Euteleostomi</taxon>
        <taxon>Actinopterygii</taxon>
        <taxon>Neopterygii</taxon>
        <taxon>Teleostei</taxon>
        <taxon>Ostariophysi</taxon>
        <taxon>Cypriniformes</taxon>
        <taxon>Cyprinidae</taxon>
        <taxon>Cyprininae</taxon>
        <taxon>Sinocyclocheilus</taxon>
    </lineage>
</organism>
<keyword evidence="2" id="KW-1185">Reference proteome</keyword>
<reference evidence="1" key="1">
    <citation type="submission" date="2025-08" db="UniProtKB">
        <authorList>
            <consortium name="Ensembl"/>
        </authorList>
    </citation>
    <scope>IDENTIFICATION</scope>
</reference>
<accession>A0A671L7U5</accession>
<protein>
    <submittedName>
        <fullName evidence="1">Uncharacterized protein</fullName>
    </submittedName>
</protein>
<name>A0A671L7U5_9TELE</name>
<proteinExistence type="predicted"/>
<reference evidence="1" key="2">
    <citation type="submission" date="2025-09" db="UniProtKB">
        <authorList>
            <consortium name="Ensembl"/>
        </authorList>
    </citation>
    <scope>IDENTIFICATION</scope>
</reference>